<feature type="compositionally biased region" description="Low complexity" evidence="1">
    <location>
        <begin position="39"/>
        <end position="79"/>
    </location>
</feature>
<gene>
    <name evidence="2" type="ORF">TNCV_1091271</name>
</gene>
<comment type="caution">
    <text evidence="2">The sequence shown here is derived from an EMBL/GenBank/DDBJ whole genome shotgun (WGS) entry which is preliminary data.</text>
</comment>
<dbReference type="EMBL" id="BMAU01021343">
    <property type="protein sequence ID" value="GFY17355.1"/>
    <property type="molecule type" value="Genomic_DNA"/>
</dbReference>
<dbReference type="AlphaFoldDB" id="A0A8X6STX8"/>
<evidence type="ECO:0000256" key="1">
    <source>
        <dbReference type="SAM" id="MobiDB-lite"/>
    </source>
</evidence>
<evidence type="ECO:0000313" key="3">
    <source>
        <dbReference type="Proteomes" id="UP000887159"/>
    </source>
</evidence>
<keyword evidence="3" id="KW-1185">Reference proteome</keyword>
<feature type="region of interest" description="Disordered" evidence="1">
    <location>
        <begin position="29"/>
        <end position="79"/>
    </location>
</feature>
<organism evidence="2 3">
    <name type="scientific">Trichonephila clavipes</name>
    <name type="common">Golden silk orbweaver</name>
    <name type="synonym">Nephila clavipes</name>
    <dbReference type="NCBI Taxonomy" id="2585209"/>
    <lineage>
        <taxon>Eukaryota</taxon>
        <taxon>Metazoa</taxon>
        <taxon>Ecdysozoa</taxon>
        <taxon>Arthropoda</taxon>
        <taxon>Chelicerata</taxon>
        <taxon>Arachnida</taxon>
        <taxon>Araneae</taxon>
        <taxon>Araneomorphae</taxon>
        <taxon>Entelegynae</taxon>
        <taxon>Araneoidea</taxon>
        <taxon>Nephilidae</taxon>
        <taxon>Trichonephila</taxon>
    </lineage>
</organism>
<proteinExistence type="predicted"/>
<name>A0A8X6STX8_TRICX</name>
<dbReference type="Proteomes" id="UP000887159">
    <property type="component" value="Unassembled WGS sequence"/>
</dbReference>
<accession>A0A8X6STX8</accession>
<reference evidence="2" key="1">
    <citation type="submission" date="2020-08" db="EMBL/GenBank/DDBJ databases">
        <title>Multicomponent nature underlies the extraordinary mechanical properties of spider dragline silk.</title>
        <authorList>
            <person name="Kono N."/>
            <person name="Nakamura H."/>
            <person name="Mori M."/>
            <person name="Yoshida Y."/>
            <person name="Ohtoshi R."/>
            <person name="Malay A.D."/>
            <person name="Moran D.A.P."/>
            <person name="Tomita M."/>
            <person name="Numata K."/>
            <person name="Arakawa K."/>
        </authorList>
    </citation>
    <scope>NUCLEOTIDE SEQUENCE</scope>
</reference>
<evidence type="ECO:0000313" key="2">
    <source>
        <dbReference type="EMBL" id="GFY17355.1"/>
    </source>
</evidence>
<protein>
    <submittedName>
        <fullName evidence="2">Uncharacterized protein</fullName>
    </submittedName>
</protein>
<sequence length="96" mass="10852">MCIIVLFISVDPHVLFMHYALSYSARKRPVPYRRPSPSTPSSTSSWSYRSSLPLSRSSSPIHALSPVSRGSSRSRSQSWSPVIRQKYEVPMNTAIR</sequence>